<proteinExistence type="predicted"/>
<keyword evidence="2" id="KW-1185">Reference proteome</keyword>
<accession>A0A0C2GFU1</accession>
<evidence type="ECO:0000313" key="1">
    <source>
        <dbReference type="EMBL" id="KIH57754.1"/>
    </source>
</evidence>
<evidence type="ECO:0000313" key="2">
    <source>
        <dbReference type="Proteomes" id="UP000054047"/>
    </source>
</evidence>
<name>A0A0C2GFU1_9BILA</name>
<dbReference type="Proteomes" id="UP000054047">
    <property type="component" value="Unassembled WGS sequence"/>
</dbReference>
<organism evidence="1 2">
    <name type="scientific">Ancylostoma duodenale</name>
    <dbReference type="NCBI Taxonomy" id="51022"/>
    <lineage>
        <taxon>Eukaryota</taxon>
        <taxon>Metazoa</taxon>
        <taxon>Ecdysozoa</taxon>
        <taxon>Nematoda</taxon>
        <taxon>Chromadorea</taxon>
        <taxon>Rhabditida</taxon>
        <taxon>Rhabditina</taxon>
        <taxon>Rhabditomorpha</taxon>
        <taxon>Strongyloidea</taxon>
        <taxon>Ancylostomatidae</taxon>
        <taxon>Ancylostomatinae</taxon>
        <taxon>Ancylostoma</taxon>
    </lineage>
</organism>
<sequence length="87" mass="9979">MAIQDELQNGKEIVRRNLEFMEGLGEVDAAKEEIPELEAQVQEKRIDREGNVEDNVRSTKTRSKRLATHVQLRGYHHGTRESAHVSL</sequence>
<gene>
    <name evidence="1" type="ORF">ANCDUO_12050</name>
</gene>
<dbReference type="AlphaFoldDB" id="A0A0C2GFU1"/>
<protein>
    <submittedName>
        <fullName evidence="1">Uncharacterized protein</fullName>
    </submittedName>
</protein>
<dbReference type="EMBL" id="KN733973">
    <property type="protein sequence ID" value="KIH57754.1"/>
    <property type="molecule type" value="Genomic_DNA"/>
</dbReference>
<reference evidence="1 2" key="1">
    <citation type="submission" date="2013-12" db="EMBL/GenBank/DDBJ databases">
        <title>Draft genome of the parsitic nematode Ancylostoma duodenale.</title>
        <authorList>
            <person name="Mitreva M."/>
        </authorList>
    </citation>
    <scope>NUCLEOTIDE SEQUENCE [LARGE SCALE GENOMIC DNA]</scope>
    <source>
        <strain evidence="1 2">Zhejiang</strain>
    </source>
</reference>